<dbReference type="GO" id="GO:0006508">
    <property type="term" value="P:proteolysis"/>
    <property type="evidence" value="ECO:0007669"/>
    <property type="project" value="UniProtKB-KW"/>
</dbReference>
<dbReference type="EMBL" id="CP013099">
    <property type="protein sequence ID" value="ALP52098.1"/>
    <property type="molecule type" value="Genomic_DNA"/>
</dbReference>
<protein>
    <submittedName>
        <fullName evidence="8">Peptidase C69</fullName>
    </submittedName>
</protein>
<reference evidence="8" key="1">
    <citation type="submission" date="2015-10" db="EMBL/GenBank/DDBJ databases">
        <title>Description of Candidatus Tenderia electrophaga gen. nov, sp. nov., an Uncultivated Electroautotroph from a Biocathode Enrichment.</title>
        <authorList>
            <person name="Eddie B.J."/>
            <person name="Malanoski A.P."/>
            <person name="Wang Z."/>
            <person name="Hall R.J."/>
            <person name="Oh S.D."/>
            <person name="Heiner C."/>
            <person name="Lin B."/>
            <person name="Strycharz-Glaven S.M."/>
        </authorList>
    </citation>
    <scope>NUCLEOTIDE SEQUENCE [LARGE SCALE GENOMIC DNA]</scope>
    <source>
        <strain evidence="8">NRL1</strain>
    </source>
</reference>
<dbReference type="InterPro" id="IPR045570">
    <property type="entry name" value="Metalloprtase-TldD/E_cen_dom"/>
</dbReference>
<dbReference type="Pfam" id="PF19290">
    <property type="entry name" value="PmbA_TldD_2nd"/>
    <property type="match status" value="1"/>
</dbReference>
<evidence type="ECO:0000313" key="9">
    <source>
        <dbReference type="Proteomes" id="UP000055136"/>
    </source>
</evidence>
<dbReference type="GO" id="GO:0008237">
    <property type="term" value="F:metallopeptidase activity"/>
    <property type="evidence" value="ECO:0007669"/>
    <property type="project" value="UniProtKB-KW"/>
</dbReference>
<keyword evidence="4" id="KW-0482">Metalloprotease</keyword>
<dbReference type="PANTHER" id="PTHR30624">
    <property type="entry name" value="UNCHARACTERIZED PROTEIN TLDD AND PMBA"/>
    <property type="match status" value="1"/>
</dbReference>
<dbReference type="KEGG" id="tee:Tel_02485"/>
<evidence type="ECO:0000259" key="7">
    <source>
        <dbReference type="Pfam" id="PF19290"/>
    </source>
</evidence>
<gene>
    <name evidence="8" type="ORF">Tel_02485</name>
</gene>
<feature type="domain" description="Metalloprotease TldD/E central" evidence="7">
    <location>
        <begin position="116"/>
        <end position="223"/>
    </location>
</feature>
<organism evidence="8 9">
    <name type="scientific">Candidatus Tenderia electrophaga</name>
    <dbReference type="NCBI Taxonomy" id="1748243"/>
    <lineage>
        <taxon>Bacteria</taxon>
        <taxon>Pseudomonadati</taxon>
        <taxon>Pseudomonadota</taxon>
        <taxon>Gammaproteobacteria</taxon>
        <taxon>Candidatus Tenderiales</taxon>
        <taxon>Candidatus Tenderiaceae</taxon>
        <taxon>Candidatus Tenderia</taxon>
    </lineage>
</organism>
<evidence type="ECO:0000256" key="4">
    <source>
        <dbReference type="ARBA" id="ARBA00023049"/>
    </source>
</evidence>
<dbReference type="Pfam" id="PF19289">
    <property type="entry name" value="PmbA_TldD_3rd"/>
    <property type="match status" value="1"/>
</dbReference>
<dbReference type="Gene3D" id="3.30.2290.10">
    <property type="entry name" value="PmbA/TldD superfamily"/>
    <property type="match status" value="1"/>
</dbReference>
<dbReference type="InterPro" id="IPR051463">
    <property type="entry name" value="Peptidase_U62_metallo"/>
</dbReference>
<evidence type="ECO:0000256" key="2">
    <source>
        <dbReference type="ARBA" id="ARBA00022670"/>
    </source>
</evidence>
<name>A0A0S2TAC0_9GAMM</name>
<evidence type="ECO:0000313" key="8">
    <source>
        <dbReference type="EMBL" id="ALP52098.1"/>
    </source>
</evidence>
<dbReference type="InterPro" id="IPR036059">
    <property type="entry name" value="TldD/PmbA_sf"/>
</dbReference>
<keyword evidence="3" id="KW-0378">Hydrolase</keyword>
<dbReference type="Pfam" id="PF01523">
    <property type="entry name" value="PmbA_TldD_1st"/>
    <property type="match status" value="1"/>
</dbReference>
<feature type="domain" description="Metalloprotease TldD/E N-terminal" evidence="5">
    <location>
        <begin position="20"/>
        <end position="84"/>
    </location>
</feature>
<dbReference type="InterPro" id="IPR045569">
    <property type="entry name" value="Metalloprtase-TldD/E_C"/>
</dbReference>
<dbReference type="STRING" id="1748243.Tel_02485"/>
<dbReference type="InterPro" id="IPR002510">
    <property type="entry name" value="Metalloprtase-TldD/E_N"/>
</dbReference>
<evidence type="ECO:0000256" key="1">
    <source>
        <dbReference type="ARBA" id="ARBA00005836"/>
    </source>
</evidence>
<keyword evidence="2" id="KW-0645">Protease</keyword>
<evidence type="ECO:0000256" key="3">
    <source>
        <dbReference type="ARBA" id="ARBA00022801"/>
    </source>
</evidence>
<dbReference type="PANTHER" id="PTHR30624:SF10">
    <property type="entry name" value="CONSERVED PROTEIN"/>
    <property type="match status" value="1"/>
</dbReference>
<dbReference type="SUPFAM" id="SSF111283">
    <property type="entry name" value="Putative modulator of DNA gyrase, PmbA/TldD"/>
    <property type="match status" value="1"/>
</dbReference>
<feature type="domain" description="Metalloprotease TldD/E C-terminal" evidence="6">
    <location>
        <begin position="239"/>
        <end position="474"/>
    </location>
</feature>
<dbReference type="Proteomes" id="UP000055136">
    <property type="component" value="Chromosome"/>
</dbReference>
<dbReference type="GO" id="GO:0005829">
    <property type="term" value="C:cytosol"/>
    <property type="evidence" value="ECO:0007669"/>
    <property type="project" value="TreeGrafter"/>
</dbReference>
<proteinExistence type="inferred from homology"/>
<keyword evidence="9" id="KW-1185">Reference proteome</keyword>
<accession>A0A0S2TAC0</accession>
<evidence type="ECO:0000259" key="6">
    <source>
        <dbReference type="Pfam" id="PF19289"/>
    </source>
</evidence>
<dbReference type="InterPro" id="IPR035068">
    <property type="entry name" value="TldD/PmbA_N"/>
</dbReference>
<evidence type="ECO:0000259" key="5">
    <source>
        <dbReference type="Pfam" id="PF01523"/>
    </source>
</evidence>
<dbReference type="AlphaFoldDB" id="A0A0S2TAC0"/>
<comment type="similarity">
    <text evidence="1">Belongs to the peptidase U62 family.</text>
</comment>
<sequence length="478" mass="52289">MDFEHAIKLFKEIMPAVDFWSLRLVSDDRESLNVRENIVQPPRLSRSRGIHLTVVNGGGVGYAATSQLTEAGLRHSIDQALHWAETNARHALFSAADIPRPQRSGVYRSQVNQSWDSTGLDDKLAALMSINRALKIDDRIVDWQAHLTRRNSDILLLTSDGIEIEQQFEFLIPGFAAVANRGAQTQSRSGGGWGAAFQGGLELLADYGFPDAARQVAEEAIALVEAPECPTGIQSLLLMPSQMMLQIHESIGHPLELDRILGDERNYAGTSFVTPEMFGTYQYGSDLLNVTFDPGLAREVGSYAFDAEGTPAECSYVIRNGILERPLGSAVSQARSGMAGVANARACDWNRPAIDRMANLNLEPGKDSFDKLVASVERGVLMETNKSWSIDDSRNKFQFGCELGRLIEDGEIKDIVRNPNYRGISATFWRSLAAVGNGASFEIWGTPYCGKGEPNQAIQVGHASPACVFHDIEIFGGA</sequence>